<protein>
    <submittedName>
        <fullName evidence="3">Transcriptional regulator</fullName>
    </submittedName>
</protein>
<dbReference type="GO" id="GO:0003700">
    <property type="term" value="F:DNA-binding transcription factor activity"/>
    <property type="evidence" value="ECO:0007669"/>
    <property type="project" value="InterPro"/>
</dbReference>
<dbReference type="PANTHER" id="PTHR30204">
    <property type="entry name" value="REDOX-CYCLING DRUG-SENSING TRANSCRIPTIONAL ACTIVATOR SOXR"/>
    <property type="match status" value="1"/>
</dbReference>
<gene>
    <name evidence="3" type="ORF">CWD94_26535</name>
</gene>
<dbReference type="InterPro" id="IPR009061">
    <property type="entry name" value="DNA-bd_dom_put_sf"/>
</dbReference>
<dbReference type="SUPFAM" id="SSF55136">
    <property type="entry name" value="Probable bacterial effector-binding domain"/>
    <property type="match status" value="1"/>
</dbReference>
<proteinExistence type="predicted"/>
<dbReference type="PROSITE" id="PS50937">
    <property type="entry name" value="HTH_MERR_2"/>
    <property type="match status" value="1"/>
</dbReference>
<dbReference type="GO" id="GO:0003677">
    <property type="term" value="F:DNA binding"/>
    <property type="evidence" value="ECO:0007669"/>
    <property type="project" value="UniProtKB-KW"/>
</dbReference>
<dbReference type="PANTHER" id="PTHR30204:SF85">
    <property type="entry name" value="MULTIDRUG-EFFLUX TRANSPORTER 2 REGULATOR"/>
    <property type="match status" value="1"/>
</dbReference>
<evidence type="ECO:0000313" key="4">
    <source>
        <dbReference type="Proteomes" id="UP000232101"/>
    </source>
</evidence>
<dbReference type="SMART" id="SM00422">
    <property type="entry name" value="HTH_MERR"/>
    <property type="match status" value="1"/>
</dbReference>
<dbReference type="InterPro" id="IPR000551">
    <property type="entry name" value="MerR-type_HTH_dom"/>
</dbReference>
<dbReference type="Gene3D" id="3.20.80.10">
    <property type="entry name" value="Regulatory factor, effector binding domain"/>
    <property type="match status" value="1"/>
</dbReference>
<reference evidence="3 4" key="1">
    <citation type="submission" date="2017-11" db="EMBL/GenBank/DDBJ databases">
        <title>Bacterial isolate from king chilli rhizosphere.</title>
        <authorList>
            <person name="Takhelmayum P."/>
            <person name="Sarangthem I."/>
        </authorList>
    </citation>
    <scope>NUCLEOTIDE SEQUENCE [LARGE SCALE GENOMIC DNA]</scope>
    <source>
        <strain evidence="4">t26</strain>
    </source>
</reference>
<dbReference type="AlphaFoldDB" id="A0A2M9PY64"/>
<dbReference type="InterPro" id="IPR029442">
    <property type="entry name" value="GyrI-like"/>
</dbReference>
<comment type="caution">
    <text evidence="3">The sequence shown here is derived from an EMBL/GenBank/DDBJ whole genome shotgun (WGS) entry which is preliminary data.</text>
</comment>
<dbReference type="RefSeq" id="WP_100545720.1">
    <property type="nucleotide sequence ID" value="NZ_CP158849.1"/>
</dbReference>
<dbReference type="Gene3D" id="1.10.1660.10">
    <property type="match status" value="1"/>
</dbReference>
<evidence type="ECO:0000313" key="3">
    <source>
        <dbReference type="EMBL" id="PJO40768.1"/>
    </source>
</evidence>
<name>A0A2M9PY64_9BACI</name>
<dbReference type="Pfam" id="PF13411">
    <property type="entry name" value="MerR_1"/>
    <property type="match status" value="1"/>
</dbReference>
<dbReference type="InterPro" id="IPR047057">
    <property type="entry name" value="MerR_fam"/>
</dbReference>
<accession>A0A2M9PY64</accession>
<evidence type="ECO:0000259" key="2">
    <source>
        <dbReference type="PROSITE" id="PS50937"/>
    </source>
</evidence>
<dbReference type="Proteomes" id="UP000232101">
    <property type="component" value="Unassembled WGS sequence"/>
</dbReference>
<dbReference type="STRING" id="582475.ACZ11_01595"/>
<evidence type="ECO:0000256" key="1">
    <source>
        <dbReference type="ARBA" id="ARBA00023125"/>
    </source>
</evidence>
<dbReference type="EMBL" id="PHQY01000702">
    <property type="protein sequence ID" value="PJO40768.1"/>
    <property type="molecule type" value="Genomic_DNA"/>
</dbReference>
<feature type="domain" description="HTH merR-type" evidence="2">
    <location>
        <begin position="8"/>
        <end position="77"/>
    </location>
</feature>
<keyword evidence="1" id="KW-0238">DNA-binding</keyword>
<dbReference type="Pfam" id="PF06445">
    <property type="entry name" value="GyrI-like"/>
    <property type="match status" value="1"/>
</dbReference>
<dbReference type="InterPro" id="IPR011256">
    <property type="entry name" value="Reg_factor_effector_dom_sf"/>
</dbReference>
<sequence length="276" mass="32445">MFNKNVKYFTTGEFAKICKVNKQTLIYYDQIGLLSPIMKDSKDYRYYSIAQYEFFSVIDLLKAVGMSLKDIQKYMAEKSPENFLDLMYQQKEIVAKKRRELEMIESIIDVKIDLTEEALHLDFDSITIEHLPEATLYLSKNIEDSKEEQFTKAVSDFIDELDRFQLDTGYPIGGITRREQILAGNYDNYSFLYIEQPHLREGHPYFKAIEGDFIVGYHVGNSATLGESYERLFKVMREKGFELGEYVYEEYIYDAVIKNREEDYVTKIMIEIKKGS</sequence>
<organism evidence="3 4">
    <name type="scientific">Lysinibacillus xylanilyticus</name>
    <dbReference type="NCBI Taxonomy" id="582475"/>
    <lineage>
        <taxon>Bacteria</taxon>
        <taxon>Bacillati</taxon>
        <taxon>Bacillota</taxon>
        <taxon>Bacilli</taxon>
        <taxon>Bacillales</taxon>
        <taxon>Bacillaceae</taxon>
        <taxon>Lysinibacillus</taxon>
    </lineage>
</organism>
<dbReference type="SUPFAM" id="SSF46955">
    <property type="entry name" value="Putative DNA-binding domain"/>
    <property type="match status" value="1"/>
</dbReference>